<comment type="caution">
    <text evidence="1">The sequence shown here is derived from an EMBL/GenBank/DDBJ whole genome shotgun (WGS) entry which is preliminary data.</text>
</comment>
<protein>
    <submittedName>
        <fullName evidence="1">Uncharacterized protein</fullName>
    </submittedName>
</protein>
<name>A0ACC0GVX8_9ERIC</name>
<proteinExistence type="predicted"/>
<gene>
    <name evidence="1" type="ORF">LOK49_LG08G02060</name>
</gene>
<sequence>MKPLAMPSTAVSPITVFSWPDPATPLNGSFRHTINAWQPITSPMEDDYGRDYWHARRAFLTSYHFSERKNTGFKEKMKKSLKGLNEVAMKVFLQVRGEMYKRKIGVRVYRFTVGGPTLFIVRCFVPWAHKDQQYLHP</sequence>
<keyword evidence="2" id="KW-1185">Reference proteome</keyword>
<reference evidence="1 2" key="1">
    <citation type="journal article" date="2022" name="Plant J.">
        <title>Chromosome-level genome of Camellia lanceoleosa provides a valuable resource for understanding genome evolution and self-incompatibility.</title>
        <authorList>
            <person name="Gong W."/>
            <person name="Xiao S."/>
            <person name="Wang L."/>
            <person name="Liao Z."/>
            <person name="Chang Y."/>
            <person name="Mo W."/>
            <person name="Hu G."/>
            <person name="Li W."/>
            <person name="Zhao G."/>
            <person name="Zhu H."/>
            <person name="Hu X."/>
            <person name="Ji K."/>
            <person name="Xiang X."/>
            <person name="Song Q."/>
            <person name="Yuan D."/>
            <person name="Jin S."/>
            <person name="Zhang L."/>
        </authorList>
    </citation>
    <scope>NUCLEOTIDE SEQUENCE [LARGE SCALE GENOMIC DNA]</scope>
    <source>
        <strain evidence="1">SQ_2022a</strain>
    </source>
</reference>
<accession>A0ACC0GVX8</accession>
<evidence type="ECO:0000313" key="2">
    <source>
        <dbReference type="Proteomes" id="UP001060215"/>
    </source>
</evidence>
<evidence type="ECO:0000313" key="1">
    <source>
        <dbReference type="EMBL" id="KAI8004940.1"/>
    </source>
</evidence>
<organism evidence="1 2">
    <name type="scientific">Camellia lanceoleosa</name>
    <dbReference type="NCBI Taxonomy" id="1840588"/>
    <lineage>
        <taxon>Eukaryota</taxon>
        <taxon>Viridiplantae</taxon>
        <taxon>Streptophyta</taxon>
        <taxon>Embryophyta</taxon>
        <taxon>Tracheophyta</taxon>
        <taxon>Spermatophyta</taxon>
        <taxon>Magnoliopsida</taxon>
        <taxon>eudicotyledons</taxon>
        <taxon>Gunneridae</taxon>
        <taxon>Pentapetalae</taxon>
        <taxon>asterids</taxon>
        <taxon>Ericales</taxon>
        <taxon>Theaceae</taxon>
        <taxon>Camellia</taxon>
    </lineage>
</organism>
<dbReference type="EMBL" id="CM045766">
    <property type="protein sequence ID" value="KAI8004940.1"/>
    <property type="molecule type" value="Genomic_DNA"/>
</dbReference>
<dbReference type="Proteomes" id="UP001060215">
    <property type="component" value="Chromosome 9"/>
</dbReference>